<accession>A0A8H7BV54</accession>
<evidence type="ECO:0000313" key="3">
    <source>
        <dbReference type="Proteomes" id="UP000605846"/>
    </source>
</evidence>
<keyword evidence="1" id="KW-1133">Transmembrane helix</keyword>
<gene>
    <name evidence="2" type="ORF">EC973_007013</name>
</gene>
<keyword evidence="3" id="KW-1185">Reference proteome</keyword>
<feature type="transmembrane region" description="Helical" evidence="1">
    <location>
        <begin position="38"/>
        <end position="62"/>
    </location>
</feature>
<keyword evidence="1" id="KW-0472">Membrane</keyword>
<evidence type="ECO:0008006" key="4">
    <source>
        <dbReference type="Google" id="ProtNLM"/>
    </source>
</evidence>
<protein>
    <recommendedName>
        <fullName evidence="4">Tetraspanin</fullName>
    </recommendedName>
</protein>
<feature type="transmembrane region" description="Helical" evidence="1">
    <location>
        <begin position="74"/>
        <end position="94"/>
    </location>
</feature>
<evidence type="ECO:0000256" key="1">
    <source>
        <dbReference type="SAM" id="Phobius"/>
    </source>
</evidence>
<dbReference type="EMBL" id="JABAYA010000049">
    <property type="protein sequence ID" value="KAF7727782.1"/>
    <property type="molecule type" value="Genomic_DNA"/>
</dbReference>
<dbReference type="AlphaFoldDB" id="A0A8H7BV54"/>
<feature type="transmembrane region" description="Helical" evidence="1">
    <location>
        <begin position="143"/>
        <end position="169"/>
    </location>
</feature>
<sequence>MVIAICSSIFYICWLVGLLLRRYDILMFFQQDLSTATPVYWTCVAVIGLYSVSSLFGVVGSIAQNRKMIGIFKFMYWVMAIVLLCVSLAAWILMLVKRDSIVAGCNQYLQDISTSHSPYYTPVQLPNGAIFGKDDCEGAMKRVLIVGGVLVFIGNFLQIYFASAISAYADRLKRNNQHQKLRDLDDYPESKMAVY</sequence>
<organism evidence="2 3">
    <name type="scientific">Apophysomyces ossiformis</name>
    <dbReference type="NCBI Taxonomy" id="679940"/>
    <lineage>
        <taxon>Eukaryota</taxon>
        <taxon>Fungi</taxon>
        <taxon>Fungi incertae sedis</taxon>
        <taxon>Mucoromycota</taxon>
        <taxon>Mucoromycotina</taxon>
        <taxon>Mucoromycetes</taxon>
        <taxon>Mucorales</taxon>
        <taxon>Mucorineae</taxon>
        <taxon>Mucoraceae</taxon>
        <taxon>Apophysomyces</taxon>
    </lineage>
</organism>
<reference evidence="2" key="1">
    <citation type="submission" date="2020-01" db="EMBL/GenBank/DDBJ databases">
        <title>Genome Sequencing of Three Apophysomyces-Like Fungal Strains Confirms a Novel Fungal Genus in the Mucoromycota with divergent Burkholderia-like Endosymbiotic Bacteria.</title>
        <authorList>
            <person name="Stajich J.E."/>
            <person name="Macias A.M."/>
            <person name="Carter-House D."/>
            <person name="Lovett B."/>
            <person name="Kasson L.R."/>
            <person name="Berry K."/>
            <person name="Grigoriev I."/>
            <person name="Chang Y."/>
            <person name="Spatafora J."/>
            <person name="Kasson M.T."/>
        </authorList>
    </citation>
    <scope>NUCLEOTIDE SEQUENCE</scope>
    <source>
        <strain evidence="2">NRRL A-21654</strain>
    </source>
</reference>
<comment type="caution">
    <text evidence="2">The sequence shown here is derived from an EMBL/GenBank/DDBJ whole genome shotgun (WGS) entry which is preliminary data.</text>
</comment>
<name>A0A8H7BV54_9FUNG</name>
<dbReference type="Proteomes" id="UP000605846">
    <property type="component" value="Unassembled WGS sequence"/>
</dbReference>
<evidence type="ECO:0000313" key="2">
    <source>
        <dbReference type="EMBL" id="KAF7727782.1"/>
    </source>
</evidence>
<dbReference type="OrthoDB" id="3239304at2759"/>
<keyword evidence="1" id="KW-0812">Transmembrane</keyword>
<proteinExistence type="predicted"/>